<dbReference type="InterPro" id="IPR029069">
    <property type="entry name" value="HotDog_dom_sf"/>
</dbReference>
<name>A0A2K9LRR3_9GAMM</name>
<dbReference type="PANTHER" id="PTHR31793:SF27">
    <property type="entry name" value="NOVEL THIOESTERASE SUPERFAMILY DOMAIN AND SAPOSIN A-TYPE DOMAIN CONTAINING PROTEIN (0610012H03RIK)"/>
    <property type="match status" value="1"/>
</dbReference>
<evidence type="ECO:0000256" key="1">
    <source>
        <dbReference type="ARBA" id="ARBA00005953"/>
    </source>
</evidence>
<dbReference type="Proteomes" id="UP000235116">
    <property type="component" value="Chromosome"/>
</dbReference>
<dbReference type="KEGG" id="kak:Kalk_16455"/>
<dbReference type="Pfam" id="PF13279">
    <property type="entry name" value="4HBT_2"/>
    <property type="match status" value="1"/>
</dbReference>
<proteinExistence type="inferred from homology"/>
<accession>A0A2K9LRR3</accession>
<dbReference type="Gene3D" id="3.10.129.10">
    <property type="entry name" value="Hotdog Thioesterase"/>
    <property type="match status" value="1"/>
</dbReference>
<organism evidence="3 4">
    <name type="scientific">Ketobacter alkanivorans</name>
    <dbReference type="NCBI Taxonomy" id="1917421"/>
    <lineage>
        <taxon>Bacteria</taxon>
        <taxon>Pseudomonadati</taxon>
        <taxon>Pseudomonadota</taxon>
        <taxon>Gammaproteobacteria</taxon>
        <taxon>Pseudomonadales</taxon>
        <taxon>Ketobacteraceae</taxon>
        <taxon>Ketobacter</taxon>
    </lineage>
</organism>
<gene>
    <name evidence="3" type="ORF">Kalk_16455</name>
</gene>
<dbReference type="EMBL" id="CP022684">
    <property type="protein sequence ID" value="AUM14993.1"/>
    <property type="molecule type" value="Genomic_DNA"/>
</dbReference>
<dbReference type="PANTHER" id="PTHR31793">
    <property type="entry name" value="4-HYDROXYBENZOYL-COA THIOESTERASE FAMILY MEMBER"/>
    <property type="match status" value="1"/>
</dbReference>
<dbReference type="InterPro" id="IPR050563">
    <property type="entry name" value="4-hydroxybenzoyl-CoA_TE"/>
</dbReference>
<dbReference type="CDD" id="cd00586">
    <property type="entry name" value="4HBT"/>
    <property type="match status" value="1"/>
</dbReference>
<dbReference type="SUPFAM" id="SSF54637">
    <property type="entry name" value="Thioesterase/thiol ester dehydrase-isomerase"/>
    <property type="match status" value="1"/>
</dbReference>
<dbReference type="GO" id="GO:0047617">
    <property type="term" value="F:fatty acyl-CoA hydrolase activity"/>
    <property type="evidence" value="ECO:0007669"/>
    <property type="project" value="TreeGrafter"/>
</dbReference>
<dbReference type="AlphaFoldDB" id="A0A2K9LRR3"/>
<sequence>MFSLMINPRFCDTDAMGHINNTVLPVWFLEGRESILRIFNPNLSTEEVSLVLAKIEIEYLEETFFGKQVEIRTYVLRIGTSSVLVGQEAWQEGMLKATGTATMVNFDKHTRKSVPIPADVKKRLADHLLESDQ</sequence>
<evidence type="ECO:0000256" key="2">
    <source>
        <dbReference type="ARBA" id="ARBA00022801"/>
    </source>
</evidence>
<keyword evidence="2" id="KW-0378">Hydrolase</keyword>
<keyword evidence="4" id="KW-1185">Reference proteome</keyword>
<comment type="similarity">
    <text evidence="1">Belongs to the 4-hydroxybenzoyl-CoA thioesterase family.</text>
</comment>
<protein>
    <submittedName>
        <fullName evidence="3">Thioesterase</fullName>
    </submittedName>
</protein>
<dbReference type="OrthoDB" id="9799036at2"/>
<evidence type="ECO:0000313" key="3">
    <source>
        <dbReference type="EMBL" id="AUM14993.1"/>
    </source>
</evidence>
<evidence type="ECO:0000313" key="4">
    <source>
        <dbReference type="Proteomes" id="UP000235116"/>
    </source>
</evidence>
<reference evidence="4" key="1">
    <citation type="submission" date="2017-08" db="EMBL/GenBank/DDBJ databases">
        <title>Direct submision.</title>
        <authorList>
            <person name="Kim S.-J."/>
            <person name="Rhee S.-K."/>
        </authorList>
    </citation>
    <scope>NUCLEOTIDE SEQUENCE [LARGE SCALE GENOMIC DNA]</scope>
    <source>
        <strain evidence="4">GI5</strain>
    </source>
</reference>